<dbReference type="PANTHER" id="PTHR38784">
    <property type="entry name" value="SUCROSE PHOSPHORYLASE"/>
    <property type="match status" value="1"/>
</dbReference>
<keyword evidence="9" id="KW-1185">Reference proteome</keyword>
<dbReference type="GO" id="GO:0005975">
    <property type="term" value="P:carbohydrate metabolic process"/>
    <property type="evidence" value="ECO:0007669"/>
    <property type="project" value="InterPro"/>
</dbReference>
<comment type="catalytic activity">
    <reaction evidence="4">
        <text>sucrose + phosphate = D-fructose + alpha-D-glucose 1-phosphate</text>
        <dbReference type="Rhea" id="RHEA:24048"/>
        <dbReference type="ChEBI" id="CHEBI:17992"/>
        <dbReference type="ChEBI" id="CHEBI:37721"/>
        <dbReference type="ChEBI" id="CHEBI:43474"/>
        <dbReference type="ChEBI" id="CHEBI:58601"/>
        <dbReference type="EC" id="2.4.1.7"/>
    </reaction>
</comment>
<feature type="binding site" evidence="6">
    <location>
        <position position="239"/>
    </location>
    <ligand>
        <name>substrate</name>
    </ligand>
</feature>
<keyword evidence="3 4" id="KW-0808">Transferase</keyword>
<dbReference type="InterPro" id="IPR016377">
    <property type="entry name" value="Sucrose_GGa_phosphorylase-rel"/>
</dbReference>
<evidence type="ECO:0000313" key="8">
    <source>
        <dbReference type="EMBL" id="PKG23552.1"/>
    </source>
</evidence>
<evidence type="ECO:0000256" key="5">
    <source>
        <dbReference type="PIRSR" id="PIRSR003059-1"/>
    </source>
</evidence>
<comment type="caution">
    <text evidence="8">The sequence shown here is derived from an EMBL/GenBank/DDBJ whole genome shotgun (WGS) entry which is preliminary data.</text>
</comment>
<dbReference type="InterPro" id="IPR006047">
    <property type="entry name" value="GH13_cat_dom"/>
</dbReference>
<comment type="similarity">
    <text evidence="1 4">Belongs to the glycosyl hydrolase 13 family. Sucrose phosphorylase subfamily.</text>
</comment>
<proteinExistence type="inferred from homology"/>
<dbReference type="InterPro" id="IPR022527">
    <property type="entry name" value="Sucrose_phospho"/>
</dbReference>
<evidence type="ECO:0000256" key="2">
    <source>
        <dbReference type="ARBA" id="ARBA00022676"/>
    </source>
</evidence>
<dbReference type="InterPro" id="IPR017853">
    <property type="entry name" value="GH"/>
</dbReference>
<organism evidence="8 9">
    <name type="scientific">Niallia nealsonii</name>
    <dbReference type="NCBI Taxonomy" id="115979"/>
    <lineage>
        <taxon>Bacteria</taxon>
        <taxon>Bacillati</taxon>
        <taxon>Bacillota</taxon>
        <taxon>Bacilli</taxon>
        <taxon>Bacillales</taxon>
        <taxon>Bacillaceae</taxon>
        <taxon>Niallia</taxon>
    </lineage>
</organism>
<keyword evidence="2 4" id="KW-0328">Glycosyltransferase</keyword>
<dbReference type="GO" id="GO:0009018">
    <property type="term" value="F:sucrose phosphorylase activity"/>
    <property type="evidence" value="ECO:0007669"/>
    <property type="project" value="UniProtKB-EC"/>
</dbReference>
<protein>
    <recommendedName>
        <fullName evidence="4">Sucrose phosphorylase</fullName>
        <ecNumber evidence="4">2.4.1.7</ecNumber>
    </recommendedName>
    <alternativeName>
        <fullName evidence="4">Sucrose glucosyltransferase</fullName>
    </alternativeName>
</protein>
<evidence type="ECO:0000313" key="9">
    <source>
        <dbReference type="Proteomes" id="UP000233375"/>
    </source>
</evidence>
<dbReference type="EC" id="2.4.1.7" evidence="4"/>
<dbReference type="EMBL" id="PISE01000022">
    <property type="protein sequence ID" value="PKG23552.1"/>
    <property type="molecule type" value="Genomic_DNA"/>
</dbReference>
<dbReference type="Proteomes" id="UP000233375">
    <property type="component" value="Unassembled WGS sequence"/>
</dbReference>
<feature type="domain" description="Glycosyl hydrolase family 13 catalytic" evidence="7">
    <location>
        <begin position="6"/>
        <end position="431"/>
    </location>
</feature>
<dbReference type="NCBIfam" id="TIGR03852">
    <property type="entry name" value="sucrose_gtfA"/>
    <property type="match status" value="1"/>
</dbReference>
<reference evidence="8 9" key="1">
    <citation type="journal article" date="2003" name="Int. J. Syst. Evol. Microbiol.">
        <title>Bacillus nealsonii sp. nov., isolated from a spacecraft-assembly facility, whose spores are gamma-radiation resistant.</title>
        <authorList>
            <person name="Venkateswaran K."/>
            <person name="Kempf M."/>
            <person name="Chen F."/>
            <person name="Satomi M."/>
            <person name="Nicholson W."/>
            <person name="Kern R."/>
        </authorList>
    </citation>
    <scope>NUCLEOTIDE SEQUENCE [LARGE SCALE GENOMIC DNA]</scope>
    <source>
        <strain evidence="8 9">FO-92</strain>
    </source>
</reference>
<dbReference type="Gene3D" id="3.90.400.10">
    <property type="entry name" value="Oligo-1,6-glucosidase, Domain 2"/>
    <property type="match status" value="1"/>
</dbReference>
<accession>A0A2N0Z223</accession>
<sequence length="489" mass="56464">MAVKNQVQLITYPDSLGGDLKTLNQVLLKHFSDIFEGGVHILPPFPSSGDRGFAPLTYLEIEPSFGTWEDIRQIGENFDVLVDLMVNHISRQSAYFQDFLQKGRKSEYADLFITLDKLWEDGQPVQEDIDKMFLRRPLPYSTFTIEETGEEEKVWTTFGKTNPSEQIDLDIKSEKVKQLLTDFFVNFKKQNVKIVRLDAVGYVIKKLGTSCFFVEPEIYEFLDWVMELANSLDIELLPEVHSHYSIQYKLAEHGCWIYDFILPYRILDTLINKTSNELLDYLKNRPHKQFTMLDCHDGIPVKPDMDDLIDTKEARALVDVCLERGSNLSLILSDEHKAEDGFDVHQIRCSYYSVLNCDDDAYLAARAIQFFAPGVPQVYYVGLLAGENDVENVQKTGEGREINRHNFSFKEIEESLDKKVVQRLLTLIRFRNEYAAFNGEFEVLESAADEILLSWKKEEKHCTLYINLQTNKSVIDYVNESGDIVQYTV</sequence>
<feature type="active site" description="Proton donor" evidence="5">
    <location>
        <position position="239"/>
    </location>
</feature>
<evidence type="ECO:0000256" key="4">
    <source>
        <dbReference type="PIRNR" id="PIRNR003059"/>
    </source>
</evidence>
<dbReference type="OrthoDB" id="9805159at2"/>
<evidence type="ECO:0000256" key="3">
    <source>
        <dbReference type="ARBA" id="ARBA00022679"/>
    </source>
</evidence>
<feature type="active site" description="Nucleophile" evidence="5">
    <location>
        <position position="198"/>
    </location>
</feature>
<dbReference type="SUPFAM" id="SSF51445">
    <property type="entry name" value="(Trans)glycosidases"/>
    <property type="match status" value="1"/>
</dbReference>
<evidence type="ECO:0000256" key="6">
    <source>
        <dbReference type="PIRSR" id="PIRSR003059-2"/>
    </source>
</evidence>
<gene>
    <name evidence="8" type="primary">gtfA</name>
    <name evidence="8" type="ORF">CWS01_11200</name>
</gene>
<dbReference type="PANTHER" id="PTHR38784:SF1">
    <property type="entry name" value="SUCROSE PHOSPHORYLASE"/>
    <property type="match status" value="1"/>
</dbReference>
<evidence type="ECO:0000256" key="1">
    <source>
        <dbReference type="ARBA" id="ARBA00008452"/>
    </source>
</evidence>
<dbReference type="CDD" id="cd11355">
    <property type="entry name" value="AmyAc_Sucrose_phosphorylase"/>
    <property type="match status" value="1"/>
</dbReference>
<feature type="binding site" evidence="6">
    <location>
        <begin position="343"/>
        <end position="346"/>
    </location>
    <ligand>
        <name>substrate</name>
    </ligand>
</feature>
<name>A0A2N0Z223_9BACI</name>
<dbReference type="RefSeq" id="WP_101177287.1">
    <property type="nucleotide sequence ID" value="NZ_PISE01000022.1"/>
</dbReference>
<dbReference type="Gene3D" id="3.20.20.80">
    <property type="entry name" value="Glycosidases"/>
    <property type="match status" value="1"/>
</dbReference>
<dbReference type="AlphaFoldDB" id="A0A2N0Z223"/>
<evidence type="ECO:0000259" key="7">
    <source>
        <dbReference type="SMART" id="SM00642"/>
    </source>
</evidence>
<feature type="binding site" evidence="6">
    <location>
        <position position="50"/>
    </location>
    <ligand>
        <name>substrate</name>
    </ligand>
</feature>
<dbReference type="InterPro" id="IPR045857">
    <property type="entry name" value="O16G_dom_2"/>
</dbReference>
<feature type="binding site" evidence="6">
    <location>
        <begin position="196"/>
        <end position="198"/>
    </location>
    <ligand>
        <name>substrate</name>
    </ligand>
</feature>
<feature type="binding site" evidence="6">
    <location>
        <position position="400"/>
    </location>
    <ligand>
        <name>substrate</name>
    </ligand>
</feature>
<feature type="binding site" evidence="6">
    <location>
        <position position="88"/>
    </location>
    <ligand>
        <name>sucrose</name>
        <dbReference type="ChEBI" id="CHEBI:17992"/>
    </ligand>
</feature>
<dbReference type="SMART" id="SM00642">
    <property type="entry name" value="Aamy"/>
    <property type="match status" value="1"/>
</dbReference>
<dbReference type="PIRSF" id="PIRSF003059">
    <property type="entry name" value="Sucrose_phosphorylase"/>
    <property type="match status" value="1"/>
</dbReference>
<dbReference type="Pfam" id="PF00128">
    <property type="entry name" value="Alpha-amylase"/>
    <property type="match status" value="1"/>
</dbReference>
<feature type="binding site" evidence="6">
    <location>
        <begin position="296"/>
        <end position="297"/>
    </location>
    <ligand>
        <name>substrate</name>
    </ligand>
</feature>